<keyword evidence="2 6" id="KW-0812">Transmembrane</keyword>
<feature type="transmembrane region" description="Helical" evidence="6">
    <location>
        <begin position="153"/>
        <end position="172"/>
    </location>
</feature>
<keyword evidence="3" id="KW-0378">Hydrolase</keyword>
<dbReference type="STRING" id="340021.TM5383_03078"/>
<accession>A0A0N7M2D9</accession>
<evidence type="ECO:0000313" key="7">
    <source>
        <dbReference type="EMBL" id="CUH85835.1"/>
    </source>
</evidence>
<evidence type="ECO:0008006" key="9">
    <source>
        <dbReference type="Google" id="ProtNLM"/>
    </source>
</evidence>
<dbReference type="OrthoDB" id="277121at2"/>
<feature type="transmembrane region" description="Helical" evidence="6">
    <location>
        <begin position="129"/>
        <end position="146"/>
    </location>
</feature>
<keyword evidence="5 6" id="KW-0472">Membrane</keyword>
<evidence type="ECO:0000256" key="2">
    <source>
        <dbReference type="ARBA" id="ARBA00022692"/>
    </source>
</evidence>
<keyword evidence="4 6" id="KW-1133">Transmembrane helix</keyword>
<dbReference type="GO" id="GO:0016020">
    <property type="term" value="C:membrane"/>
    <property type="evidence" value="ECO:0007669"/>
    <property type="project" value="UniProtKB-SubCell"/>
</dbReference>
<evidence type="ECO:0000313" key="8">
    <source>
        <dbReference type="Proteomes" id="UP000051681"/>
    </source>
</evidence>
<reference evidence="7 8" key="1">
    <citation type="submission" date="2015-09" db="EMBL/GenBank/DDBJ databases">
        <authorList>
            <consortium name="Swine Surveillance"/>
        </authorList>
    </citation>
    <scope>NUCLEOTIDE SEQUENCE [LARGE SCALE GENOMIC DNA]</scope>
    <source>
        <strain evidence="7 8">CECT 8383</strain>
    </source>
</reference>
<evidence type="ECO:0000256" key="4">
    <source>
        <dbReference type="ARBA" id="ARBA00022989"/>
    </source>
</evidence>
<gene>
    <name evidence="7" type="ORF">TM5383_03078</name>
</gene>
<dbReference type="InterPro" id="IPR008901">
    <property type="entry name" value="ACER"/>
</dbReference>
<dbReference type="AlphaFoldDB" id="A0A0N7M2D9"/>
<evidence type="ECO:0000256" key="5">
    <source>
        <dbReference type="ARBA" id="ARBA00023136"/>
    </source>
</evidence>
<name>A0A0N7M2D9_9RHOB</name>
<sequence>MFEHIDSYCERLDASFWAEPVNFVTNAAFILAALYVWPQVRGMIWGQVLAVILFVIGVGSSLFHSFAQTWAAIADVVPILIYVLVYIALSHRVYWQHSWPKTALFLGLFVPYVALTLPLFQMVPGLGSSAAYAPIPLLIFIHAFLLRRRLPQVARGLAIGASILCASILARVLDEPMCGIWPMGTHFMWHILNAAMLMHMILVYRAHMLAAGQAGR</sequence>
<dbReference type="GO" id="GO:0006672">
    <property type="term" value="P:ceramide metabolic process"/>
    <property type="evidence" value="ECO:0007669"/>
    <property type="project" value="InterPro"/>
</dbReference>
<proteinExistence type="predicted"/>
<keyword evidence="8" id="KW-1185">Reference proteome</keyword>
<evidence type="ECO:0000256" key="3">
    <source>
        <dbReference type="ARBA" id="ARBA00022801"/>
    </source>
</evidence>
<organism evidence="7 8">
    <name type="scientific">Thalassovita mediterranea</name>
    <dbReference type="NCBI Taxonomy" id="340021"/>
    <lineage>
        <taxon>Bacteria</taxon>
        <taxon>Pseudomonadati</taxon>
        <taxon>Pseudomonadota</taxon>
        <taxon>Alphaproteobacteria</taxon>
        <taxon>Rhodobacterales</taxon>
        <taxon>Roseobacteraceae</taxon>
        <taxon>Thalassovita</taxon>
    </lineage>
</organism>
<comment type="subcellular location">
    <subcellularLocation>
        <location evidence="1">Membrane</location>
        <topology evidence="1">Multi-pass membrane protein</topology>
    </subcellularLocation>
</comment>
<dbReference type="RefSeq" id="WP_058319899.1">
    <property type="nucleotide sequence ID" value="NZ_CYSF01000018.1"/>
</dbReference>
<dbReference type="GO" id="GO:0016811">
    <property type="term" value="F:hydrolase activity, acting on carbon-nitrogen (but not peptide) bonds, in linear amides"/>
    <property type="evidence" value="ECO:0007669"/>
    <property type="project" value="InterPro"/>
</dbReference>
<protein>
    <recommendedName>
        <fullName evidence="9">Ceramidase</fullName>
    </recommendedName>
</protein>
<feature type="transmembrane region" description="Helical" evidence="6">
    <location>
        <begin position="69"/>
        <end position="90"/>
    </location>
</feature>
<feature type="transmembrane region" description="Helical" evidence="6">
    <location>
        <begin position="44"/>
        <end position="63"/>
    </location>
</feature>
<dbReference type="Pfam" id="PF05875">
    <property type="entry name" value="Ceramidase"/>
    <property type="match status" value="1"/>
</dbReference>
<feature type="transmembrane region" description="Helical" evidence="6">
    <location>
        <begin position="102"/>
        <end position="123"/>
    </location>
</feature>
<feature type="transmembrane region" description="Helical" evidence="6">
    <location>
        <begin position="20"/>
        <end position="37"/>
    </location>
</feature>
<dbReference type="EMBL" id="CYSF01000018">
    <property type="protein sequence ID" value="CUH85835.1"/>
    <property type="molecule type" value="Genomic_DNA"/>
</dbReference>
<evidence type="ECO:0000256" key="1">
    <source>
        <dbReference type="ARBA" id="ARBA00004141"/>
    </source>
</evidence>
<evidence type="ECO:0000256" key="6">
    <source>
        <dbReference type="SAM" id="Phobius"/>
    </source>
</evidence>
<dbReference type="Proteomes" id="UP000051681">
    <property type="component" value="Unassembled WGS sequence"/>
</dbReference>
<feature type="transmembrane region" description="Helical" evidence="6">
    <location>
        <begin position="187"/>
        <end position="206"/>
    </location>
</feature>